<dbReference type="EMBL" id="JADWVN010000020">
    <property type="protein sequence ID" value="MBL7527055.1"/>
    <property type="molecule type" value="Genomic_DNA"/>
</dbReference>
<dbReference type="Proteomes" id="UP000809910">
    <property type="component" value="Unassembled WGS sequence"/>
</dbReference>
<feature type="transmembrane region" description="Helical" evidence="7">
    <location>
        <begin position="312"/>
        <end position="332"/>
    </location>
</feature>
<feature type="domain" description="ABC transmembrane type-1" evidence="9">
    <location>
        <begin position="173"/>
        <end position="450"/>
    </location>
</feature>
<keyword evidence="3" id="KW-0547">Nucleotide-binding</keyword>
<comment type="subcellular location">
    <subcellularLocation>
        <location evidence="1">Cell membrane</location>
        <topology evidence="1">Multi-pass membrane protein</topology>
    </subcellularLocation>
</comment>
<evidence type="ECO:0000256" key="3">
    <source>
        <dbReference type="ARBA" id="ARBA00022741"/>
    </source>
</evidence>
<proteinExistence type="predicted"/>
<keyword evidence="11" id="KW-1185">Reference proteome</keyword>
<dbReference type="SUPFAM" id="SSF90123">
    <property type="entry name" value="ABC transporter transmembrane region"/>
    <property type="match status" value="1"/>
</dbReference>
<dbReference type="InterPro" id="IPR011527">
    <property type="entry name" value="ABC1_TM_dom"/>
</dbReference>
<dbReference type="PANTHER" id="PTHR24221:SF654">
    <property type="entry name" value="ATP-BINDING CASSETTE SUB-FAMILY B MEMBER 6"/>
    <property type="match status" value="1"/>
</dbReference>
<comment type="caution">
    <text evidence="10">The sequence shown here is derived from an EMBL/GenBank/DDBJ whole genome shotgun (WGS) entry which is preliminary data.</text>
</comment>
<dbReference type="PROSITE" id="PS50893">
    <property type="entry name" value="ABC_TRANSPORTER_2"/>
    <property type="match status" value="1"/>
</dbReference>
<dbReference type="Gene3D" id="3.40.50.300">
    <property type="entry name" value="P-loop containing nucleotide triphosphate hydrolases"/>
    <property type="match status" value="1"/>
</dbReference>
<feature type="transmembrane region" description="Helical" evidence="7">
    <location>
        <begin position="173"/>
        <end position="194"/>
    </location>
</feature>
<keyword evidence="6 7" id="KW-0472">Membrane</keyword>
<evidence type="ECO:0000259" key="8">
    <source>
        <dbReference type="PROSITE" id="PS50893"/>
    </source>
</evidence>
<evidence type="ECO:0000256" key="2">
    <source>
        <dbReference type="ARBA" id="ARBA00022692"/>
    </source>
</evidence>
<dbReference type="SUPFAM" id="SSF52540">
    <property type="entry name" value="P-loop containing nucleoside triphosphate hydrolases"/>
    <property type="match status" value="1"/>
</dbReference>
<dbReference type="Pfam" id="PF00664">
    <property type="entry name" value="ABC_membrane"/>
    <property type="match status" value="1"/>
</dbReference>
<dbReference type="InterPro" id="IPR036640">
    <property type="entry name" value="ABC1_TM_sf"/>
</dbReference>
<evidence type="ECO:0000256" key="7">
    <source>
        <dbReference type="SAM" id="Phobius"/>
    </source>
</evidence>
<evidence type="ECO:0000256" key="6">
    <source>
        <dbReference type="ARBA" id="ARBA00023136"/>
    </source>
</evidence>
<evidence type="ECO:0000256" key="5">
    <source>
        <dbReference type="ARBA" id="ARBA00022989"/>
    </source>
</evidence>
<sequence>MMDKNNDRIMDEAMAQIVSVFDLNEEAFTGKNEDELWMACQLVSKYLQIPLKKPDVVSSEYTNHEMLRAIVKASGFRFRTTLLTGSWWNFDNGPMIVFEKNTDKPIALIPGKSGKYRFFNAQSGVYESITSDFIEGLSSRAYTFYRTFPDQKINLGRLFQFALVNQKADCFRILSMQILIGIFGLVVPVITGIILDDAVPGANLSILSQSVFGIIAACFAIALFSLAQSFSALRVRFKMNSTVQPAVWDRLLRLPVSFFHRYSPGDLTLRAAGIDAMQEELTNTGLHALLGGIFSFITLILMFYYSPVLASWSILLIVLVVILITISNIVLLKYQRPIIELQAQLTELSFQYLTSISKLRISNSESRAFAIWINIFCKKSRLSLLLSLWELRFELIRGLFSVVIFIFLYAMIGSGVVTLSFGAFIAFNAAFGQFFSALLALSEVLSKSIELIPLYERIRPILQETPEMEGVVINELTGKIQLKDISFHYKGAQTPVLNSISLYAEPGEFIAITGATGSGKSTVIRLLLGFETPTQGAVYFDGQNINKLNIRLLREQFGVVLQNGSLFPGTVFENIVAGSLCSVDDAWQAAKLAGFAKDIEEMPMGMLTLLTEGGKTLSVGQRQRLMIARALSRKPRILLLDEATSALDNTTQAEVMHNIEQLNITRIVVAHRLSTLINADRIYVVAEGKIVQTGNYQQLLKEGGFFGQLVKKQMI</sequence>
<dbReference type="PROSITE" id="PS50929">
    <property type="entry name" value="ABC_TM1F"/>
    <property type="match status" value="1"/>
</dbReference>
<dbReference type="PANTHER" id="PTHR24221">
    <property type="entry name" value="ATP-BINDING CASSETTE SUB-FAMILY B"/>
    <property type="match status" value="1"/>
</dbReference>
<dbReference type="NCBIfam" id="TIGR03797">
    <property type="entry name" value="NHLM_micro_ABC2"/>
    <property type="match status" value="1"/>
</dbReference>
<dbReference type="Pfam" id="PF00005">
    <property type="entry name" value="ABC_tran"/>
    <property type="match status" value="1"/>
</dbReference>
<evidence type="ECO:0000313" key="10">
    <source>
        <dbReference type="EMBL" id="MBL7527055.1"/>
    </source>
</evidence>
<dbReference type="PROSITE" id="PS00211">
    <property type="entry name" value="ABC_TRANSPORTER_1"/>
    <property type="match status" value="1"/>
</dbReference>
<dbReference type="InterPro" id="IPR039421">
    <property type="entry name" value="Type_1_exporter"/>
</dbReference>
<name>A0ABS1WCS6_9GAMM</name>
<evidence type="ECO:0000259" key="9">
    <source>
        <dbReference type="PROSITE" id="PS50929"/>
    </source>
</evidence>
<dbReference type="InterPro" id="IPR003593">
    <property type="entry name" value="AAA+_ATPase"/>
</dbReference>
<keyword evidence="2 7" id="KW-0812">Transmembrane</keyword>
<organism evidence="10 11">
    <name type="scientific">Legionella bononiensis</name>
    <dbReference type="NCBI Taxonomy" id="2793102"/>
    <lineage>
        <taxon>Bacteria</taxon>
        <taxon>Pseudomonadati</taxon>
        <taxon>Pseudomonadota</taxon>
        <taxon>Gammaproteobacteria</taxon>
        <taxon>Legionellales</taxon>
        <taxon>Legionellaceae</taxon>
        <taxon>Legionella</taxon>
    </lineage>
</organism>
<keyword evidence="4" id="KW-0067">ATP-binding</keyword>
<reference evidence="10 11" key="1">
    <citation type="submission" date="2020-12" db="EMBL/GenBank/DDBJ databases">
        <title>WGS of Legionella: environmental sample.</title>
        <authorList>
            <person name="Cristino S."/>
            <person name="Girolamini L."/>
            <person name="Salaris S."/>
            <person name="Pascale M.R."/>
            <person name="Mazzotta M."/>
            <person name="Orsini M."/>
            <person name="Grottola A."/>
        </authorList>
    </citation>
    <scope>NUCLEOTIDE SEQUENCE [LARGE SCALE GENOMIC DNA]</scope>
    <source>
        <strain evidence="10 11">30cs62</strain>
    </source>
</reference>
<dbReference type="InterPro" id="IPR022515">
    <property type="entry name" value="NHPM_micro_ABC2"/>
</dbReference>
<dbReference type="Gene3D" id="1.20.1560.10">
    <property type="entry name" value="ABC transporter type 1, transmembrane domain"/>
    <property type="match status" value="1"/>
</dbReference>
<evidence type="ECO:0000313" key="11">
    <source>
        <dbReference type="Proteomes" id="UP000809910"/>
    </source>
</evidence>
<dbReference type="InterPro" id="IPR003439">
    <property type="entry name" value="ABC_transporter-like_ATP-bd"/>
</dbReference>
<evidence type="ECO:0000256" key="1">
    <source>
        <dbReference type="ARBA" id="ARBA00004651"/>
    </source>
</evidence>
<dbReference type="InterPro" id="IPR027417">
    <property type="entry name" value="P-loop_NTPase"/>
</dbReference>
<dbReference type="SMART" id="SM00382">
    <property type="entry name" value="AAA"/>
    <property type="match status" value="1"/>
</dbReference>
<accession>A0ABS1WCS6</accession>
<keyword evidence="5 7" id="KW-1133">Transmembrane helix</keyword>
<evidence type="ECO:0000256" key="4">
    <source>
        <dbReference type="ARBA" id="ARBA00022840"/>
    </source>
</evidence>
<dbReference type="InterPro" id="IPR017871">
    <property type="entry name" value="ABC_transporter-like_CS"/>
</dbReference>
<protein>
    <submittedName>
        <fullName evidence="10">NHLP bacteriocin export ABC transporter permease/ATPase subunit</fullName>
    </submittedName>
</protein>
<feature type="domain" description="ABC transporter" evidence="8">
    <location>
        <begin position="480"/>
        <end position="712"/>
    </location>
</feature>
<feature type="transmembrane region" description="Helical" evidence="7">
    <location>
        <begin position="206"/>
        <end position="227"/>
    </location>
</feature>
<feature type="transmembrane region" description="Helical" evidence="7">
    <location>
        <begin position="286"/>
        <end position="306"/>
    </location>
</feature>
<dbReference type="RefSeq" id="WP_203107867.1">
    <property type="nucleotide sequence ID" value="NZ_JADOBG010000003.1"/>
</dbReference>
<gene>
    <name evidence="10" type="ORF">I5282_10785</name>
</gene>